<name>A0A0M2KHN3_HAFAL</name>
<sequence>MDNKNFPAPADMTAAMHKLITSTPGGYEAMAQQLSHDGTHNALSNRVRQIGGQMVPFGMAIQLEAFSGRTDITEAMCKRAGGVFVKLPDVDQVGNEELLHKFNDLLAALGDFSRAHNEFTHDGVLDREESKRLRAKGYRAQSLIAEIWVISEMLWGEGDAKSMQLLASGATKSVCGEITA</sequence>
<dbReference type="RefSeq" id="WP_046360424.1">
    <property type="nucleotide sequence ID" value="NZ_FMIQ01000068.1"/>
</dbReference>
<dbReference type="EMBL" id="FMIQ01000068">
    <property type="protein sequence ID" value="SCM54241.1"/>
    <property type="molecule type" value="Genomic_DNA"/>
</dbReference>
<dbReference type="InterPro" id="IPR048188">
    <property type="entry name" value="YmfL-like"/>
</dbReference>
<evidence type="ECO:0000313" key="1">
    <source>
        <dbReference type="EMBL" id="SCM54241.1"/>
    </source>
</evidence>
<reference evidence="1 2" key="1">
    <citation type="submission" date="2016-09" db="EMBL/GenBank/DDBJ databases">
        <authorList>
            <person name="Capua I."/>
            <person name="De Benedictis P."/>
            <person name="Joannis T."/>
            <person name="Lombin L.H."/>
            <person name="Cattoli G."/>
        </authorList>
    </citation>
    <scope>NUCLEOTIDE SEQUENCE [LARGE SCALE GENOMIC DNA]</scope>
    <source>
        <strain evidence="1 2">GB001</strain>
    </source>
</reference>
<dbReference type="OrthoDB" id="6492526at2"/>
<dbReference type="Pfam" id="PF06892">
    <property type="entry name" value="Phage_CP76"/>
    <property type="match status" value="1"/>
</dbReference>
<gene>
    <name evidence="1" type="ORF">BN1044_03741</name>
</gene>
<dbReference type="PATRIC" id="fig|569.28.peg.731"/>
<dbReference type="GO" id="GO:0003677">
    <property type="term" value="F:DNA binding"/>
    <property type="evidence" value="ECO:0007669"/>
    <property type="project" value="InterPro"/>
</dbReference>
<evidence type="ECO:0008006" key="3">
    <source>
        <dbReference type="Google" id="ProtNLM"/>
    </source>
</evidence>
<protein>
    <recommendedName>
        <fullName evidence="3">DNA-binding protein</fullName>
    </recommendedName>
</protein>
<proteinExistence type="predicted"/>
<organism evidence="1 2">
    <name type="scientific">Hafnia alvei</name>
    <dbReference type="NCBI Taxonomy" id="569"/>
    <lineage>
        <taxon>Bacteria</taxon>
        <taxon>Pseudomonadati</taxon>
        <taxon>Pseudomonadota</taxon>
        <taxon>Gammaproteobacteria</taxon>
        <taxon>Enterobacterales</taxon>
        <taxon>Hafniaceae</taxon>
        <taxon>Hafnia</taxon>
    </lineage>
</organism>
<dbReference type="NCBIfam" id="NF041471">
    <property type="entry name" value="phage_reg_YmfL"/>
    <property type="match status" value="1"/>
</dbReference>
<evidence type="ECO:0000313" key="2">
    <source>
        <dbReference type="Proteomes" id="UP000094844"/>
    </source>
</evidence>
<dbReference type="AlphaFoldDB" id="A0A0M2KHN3"/>
<dbReference type="Proteomes" id="UP000094844">
    <property type="component" value="Unassembled WGS sequence"/>
</dbReference>
<dbReference type="InterPro" id="IPR009679">
    <property type="entry name" value="Phage_186_CII-like"/>
</dbReference>
<accession>A0A0M2KHN3</accession>